<name>A0A1F5YK47_9BACT</name>
<evidence type="ECO:0000256" key="5">
    <source>
        <dbReference type="ARBA" id="ARBA00023136"/>
    </source>
</evidence>
<dbReference type="InterPro" id="IPR051790">
    <property type="entry name" value="Cytochrome_c-biogenesis_DsbD"/>
</dbReference>
<dbReference type="InterPro" id="IPR003834">
    <property type="entry name" value="Cyt_c_assmbl_TM_dom"/>
</dbReference>
<feature type="transmembrane region" description="Helical" evidence="6">
    <location>
        <begin position="212"/>
        <end position="234"/>
    </location>
</feature>
<accession>A0A1F5YK47</accession>
<organism evidence="8 9">
    <name type="scientific">Candidatus Gottesmanbacteria bacterium RBG_13_37_7</name>
    <dbReference type="NCBI Taxonomy" id="1798369"/>
    <lineage>
        <taxon>Bacteria</taxon>
        <taxon>Candidatus Gottesmaniibacteriota</taxon>
    </lineage>
</organism>
<evidence type="ECO:0000256" key="1">
    <source>
        <dbReference type="ARBA" id="ARBA00004141"/>
    </source>
</evidence>
<evidence type="ECO:0000259" key="7">
    <source>
        <dbReference type="Pfam" id="PF02683"/>
    </source>
</evidence>
<feature type="transmembrane region" description="Helical" evidence="6">
    <location>
        <begin position="331"/>
        <end position="352"/>
    </location>
</feature>
<evidence type="ECO:0000256" key="3">
    <source>
        <dbReference type="ARBA" id="ARBA00022692"/>
    </source>
</evidence>
<proteinExistence type="inferred from homology"/>
<feature type="transmembrane region" description="Helical" evidence="6">
    <location>
        <begin position="255"/>
        <end position="279"/>
    </location>
</feature>
<feature type="transmembrane region" description="Helical" evidence="6">
    <location>
        <begin position="178"/>
        <end position="200"/>
    </location>
</feature>
<comment type="similarity">
    <text evidence="2">Belongs to the DsbD family.</text>
</comment>
<dbReference type="PANTHER" id="PTHR31272">
    <property type="entry name" value="CYTOCHROME C-TYPE BIOGENESIS PROTEIN HI_1454-RELATED"/>
    <property type="match status" value="1"/>
</dbReference>
<dbReference type="PANTHER" id="PTHR31272:SF4">
    <property type="entry name" value="CYTOCHROME C-TYPE BIOGENESIS PROTEIN HI_1454-RELATED"/>
    <property type="match status" value="1"/>
</dbReference>
<evidence type="ECO:0000256" key="6">
    <source>
        <dbReference type="SAM" id="Phobius"/>
    </source>
</evidence>
<evidence type="ECO:0000256" key="4">
    <source>
        <dbReference type="ARBA" id="ARBA00022989"/>
    </source>
</evidence>
<dbReference type="Pfam" id="PF02683">
    <property type="entry name" value="DsbD_TM"/>
    <property type="match status" value="1"/>
</dbReference>
<evidence type="ECO:0000256" key="2">
    <source>
        <dbReference type="ARBA" id="ARBA00006143"/>
    </source>
</evidence>
<dbReference type="AlphaFoldDB" id="A0A1F5YK47"/>
<dbReference type="EMBL" id="MFIY01000018">
    <property type="protein sequence ID" value="OGG00242.1"/>
    <property type="molecule type" value="Genomic_DNA"/>
</dbReference>
<feature type="transmembrane region" description="Helical" evidence="6">
    <location>
        <begin position="299"/>
        <end position="324"/>
    </location>
</feature>
<gene>
    <name evidence="8" type="ORF">A2Y99_03510</name>
</gene>
<dbReference type="Gene3D" id="3.40.30.10">
    <property type="entry name" value="Glutaredoxin"/>
    <property type="match status" value="1"/>
</dbReference>
<evidence type="ECO:0000313" key="9">
    <source>
        <dbReference type="Proteomes" id="UP000178230"/>
    </source>
</evidence>
<keyword evidence="3 6" id="KW-0812">Transmembrane</keyword>
<dbReference type="SUPFAM" id="SSF52833">
    <property type="entry name" value="Thioredoxin-like"/>
    <property type="match status" value="1"/>
</dbReference>
<feature type="transmembrane region" description="Helical" evidence="6">
    <location>
        <begin position="133"/>
        <end position="166"/>
    </location>
</feature>
<feature type="domain" description="Cytochrome C biogenesis protein transmembrane" evidence="7">
    <location>
        <begin position="134"/>
        <end position="343"/>
    </location>
</feature>
<dbReference type="Proteomes" id="UP000178230">
    <property type="component" value="Unassembled WGS sequence"/>
</dbReference>
<keyword evidence="4 6" id="KW-1133">Transmembrane helix</keyword>
<keyword evidence="5 6" id="KW-0472">Membrane</keyword>
<sequence length="372" mass="40864">MSAKIKKILTILTVLILGIIMPASIKAQENIPDLVRCLREKNFVMYGTKYCTACAIQKEYFREYFQNITYIDCSEQPEVCASKKISSYPTWTDRSGNQYKGAIPPSTLFQLANCQIKTVQKTETPKNTFFPEIAASFIAGLFSFLAPCLLPLFPAYFSVITGYTFADLYGLDFAKIRLRVLGSSLLFSMGFSLVYTMLGATGSVVGQLIDTYLPFLLKASGVALIILGLIQTGLIKLHALQFDYAWKVQKKLTGLGGLTAVVTGIAAALSWIPCVGPLLTPILFLAAKGETALSGAAYLFSYSLGLTVPFIIGGIFFPAVVNFLKDYRKLFHTLSVVAGIFLIVFGFILIAGKYRELLEEFNSIIGIYFKGV</sequence>
<protein>
    <recommendedName>
        <fullName evidence="7">Cytochrome C biogenesis protein transmembrane domain-containing protein</fullName>
    </recommendedName>
</protein>
<dbReference type="GO" id="GO:0017004">
    <property type="term" value="P:cytochrome complex assembly"/>
    <property type="evidence" value="ECO:0007669"/>
    <property type="project" value="InterPro"/>
</dbReference>
<reference evidence="8 9" key="1">
    <citation type="journal article" date="2016" name="Nat. Commun.">
        <title>Thousands of microbial genomes shed light on interconnected biogeochemical processes in an aquifer system.</title>
        <authorList>
            <person name="Anantharaman K."/>
            <person name="Brown C.T."/>
            <person name="Hug L.A."/>
            <person name="Sharon I."/>
            <person name="Castelle C.J."/>
            <person name="Probst A.J."/>
            <person name="Thomas B.C."/>
            <person name="Singh A."/>
            <person name="Wilkins M.J."/>
            <person name="Karaoz U."/>
            <person name="Brodie E.L."/>
            <person name="Williams K.H."/>
            <person name="Hubbard S.S."/>
            <person name="Banfield J.F."/>
        </authorList>
    </citation>
    <scope>NUCLEOTIDE SEQUENCE [LARGE SCALE GENOMIC DNA]</scope>
</reference>
<evidence type="ECO:0000313" key="8">
    <source>
        <dbReference type="EMBL" id="OGG00242.1"/>
    </source>
</evidence>
<comment type="subcellular location">
    <subcellularLocation>
        <location evidence="1">Membrane</location>
        <topology evidence="1">Multi-pass membrane protein</topology>
    </subcellularLocation>
</comment>
<comment type="caution">
    <text evidence="8">The sequence shown here is derived from an EMBL/GenBank/DDBJ whole genome shotgun (WGS) entry which is preliminary data.</text>
</comment>
<dbReference type="GO" id="GO:0016020">
    <property type="term" value="C:membrane"/>
    <property type="evidence" value="ECO:0007669"/>
    <property type="project" value="UniProtKB-SubCell"/>
</dbReference>
<dbReference type="InterPro" id="IPR036249">
    <property type="entry name" value="Thioredoxin-like_sf"/>
</dbReference>